<dbReference type="GO" id="GO:0033499">
    <property type="term" value="P:galactose catabolic process via UDP-galactose, Leloir pathway"/>
    <property type="evidence" value="ECO:0007669"/>
    <property type="project" value="TreeGrafter"/>
</dbReference>
<keyword evidence="5" id="KW-1185">Reference proteome</keyword>
<reference evidence="4" key="2">
    <citation type="submission" date="2020-09" db="EMBL/GenBank/DDBJ databases">
        <authorList>
            <person name="Sun Q."/>
            <person name="Kim S."/>
        </authorList>
    </citation>
    <scope>NUCLEOTIDE SEQUENCE</scope>
    <source>
        <strain evidence="4">KCTC 12710</strain>
    </source>
</reference>
<evidence type="ECO:0000313" key="4">
    <source>
        <dbReference type="EMBL" id="GGZ93955.1"/>
    </source>
</evidence>
<dbReference type="InterPro" id="IPR008183">
    <property type="entry name" value="Aldose_1/G6P_1-epimerase"/>
</dbReference>
<dbReference type="CDD" id="cd01081">
    <property type="entry name" value="Aldose_epim"/>
    <property type="match status" value="1"/>
</dbReference>
<proteinExistence type="predicted"/>
<dbReference type="SUPFAM" id="SSF74650">
    <property type="entry name" value="Galactose mutarotase-like"/>
    <property type="match status" value="1"/>
</dbReference>
<dbReference type="EMBL" id="BMWZ01000013">
    <property type="protein sequence ID" value="GGZ93955.1"/>
    <property type="molecule type" value="Genomic_DNA"/>
</dbReference>
<dbReference type="InterPro" id="IPR011013">
    <property type="entry name" value="Gal_mutarotase_sf_dom"/>
</dbReference>
<name>A0A918RD74_9FLAO</name>
<dbReference type="InterPro" id="IPR014718">
    <property type="entry name" value="GH-type_carb-bd"/>
</dbReference>
<protein>
    <submittedName>
        <fullName evidence="4">Aldose epimerase</fullName>
    </submittedName>
</protein>
<dbReference type="PANTHER" id="PTHR10091">
    <property type="entry name" value="ALDOSE-1-EPIMERASE"/>
    <property type="match status" value="1"/>
</dbReference>
<evidence type="ECO:0000313" key="5">
    <source>
        <dbReference type="Proteomes" id="UP000636004"/>
    </source>
</evidence>
<dbReference type="Gene3D" id="2.70.98.10">
    <property type="match status" value="1"/>
</dbReference>
<comment type="caution">
    <text evidence="4">The sequence shown here is derived from an EMBL/GenBank/DDBJ whole genome shotgun (WGS) entry which is preliminary data.</text>
</comment>
<evidence type="ECO:0000256" key="2">
    <source>
        <dbReference type="ARBA" id="ARBA00011245"/>
    </source>
</evidence>
<dbReference type="Proteomes" id="UP000636004">
    <property type="component" value="Unassembled WGS sequence"/>
</dbReference>
<sequence>MYTIKHDEALNTLEIQDSEKSLYGKIHLNAGASLQELTLNGNPIIQDLSPLTYDSTYASSILFPFANRIKDGAYEFKGKAYQFEINQKEENNALHGLVYNKSFNIVKQEAQQDSASIVLEYVEDKASTGFPYTYSIQVTYIFKADALHMELSVKNTSSNDFPFTLGWHPYFISDNLHNSTLSFDCNKKIVIGERNITTGVEDIKPIKAFKIEDQQLDDCWILNSDKIVFSTPSYDLTFGSSDNNNFVQAYTPPRLNTIAIEPTTGVSDSFNNNIGLQILKANDTYKIIWDLSITNK</sequence>
<keyword evidence="3" id="KW-0106">Calcium</keyword>
<comment type="cofactor">
    <cofactor evidence="1">
        <name>Ca(2+)</name>
        <dbReference type="ChEBI" id="CHEBI:29108"/>
    </cofactor>
</comment>
<dbReference type="Pfam" id="PF01263">
    <property type="entry name" value="Aldose_epim"/>
    <property type="match status" value="1"/>
</dbReference>
<dbReference type="AlphaFoldDB" id="A0A918RD74"/>
<dbReference type="GO" id="GO:0004034">
    <property type="term" value="F:aldose 1-epimerase activity"/>
    <property type="evidence" value="ECO:0007669"/>
    <property type="project" value="TreeGrafter"/>
</dbReference>
<dbReference type="GO" id="GO:0006006">
    <property type="term" value="P:glucose metabolic process"/>
    <property type="evidence" value="ECO:0007669"/>
    <property type="project" value="TreeGrafter"/>
</dbReference>
<gene>
    <name evidence="4" type="ORF">GCM10007028_35420</name>
</gene>
<evidence type="ECO:0000256" key="1">
    <source>
        <dbReference type="ARBA" id="ARBA00001913"/>
    </source>
</evidence>
<dbReference type="PANTHER" id="PTHR10091:SF0">
    <property type="entry name" value="GALACTOSE MUTAROTASE"/>
    <property type="match status" value="1"/>
</dbReference>
<accession>A0A918RD74</accession>
<comment type="subunit">
    <text evidence="2">Monomer.</text>
</comment>
<reference evidence="4" key="1">
    <citation type="journal article" date="2014" name="Int. J. Syst. Evol. Microbiol.">
        <title>Complete genome sequence of Corynebacterium casei LMG S-19264T (=DSM 44701T), isolated from a smear-ripened cheese.</title>
        <authorList>
            <consortium name="US DOE Joint Genome Institute (JGI-PGF)"/>
            <person name="Walter F."/>
            <person name="Albersmeier A."/>
            <person name="Kalinowski J."/>
            <person name="Ruckert C."/>
        </authorList>
    </citation>
    <scope>NUCLEOTIDE SEQUENCE</scope>
    <source>
        <strain evidence="4">KCTC 12710</strain>
    </source>
</reference>
<dbReference type="GO" id="GO:0030246">
    <property type="term" value="F:carbohydrate binding"/>
    <property type="evidence" value="ECO:0007669"/>
    <property type="project" value="InterPro"/>
</dbReference>
<evidence type="ECO:0000256" key="3">
    <source>
        <dbReference type="ARBA" id="ARBA00022837"/>
    </source>
</evidence>
<organism evidence="4 5">
    <name type="scientific">Algibacter mikhailovii</name>
    <dbReference type="NCBI Taxonomy" id="425498"/>
    <lineage>
        <taxon>Bacteria</taxon>
        <taxon>Pseudomonadati</taxon>
        <taxon>Bacteroidota</taxon>
        <taxon>Flavobacteriia</taxon>
        <taxon>Flavobacteriales</taxon>
        <taxon>Flavobacteriaceae</taxon>
        <taxon>Algibacter</taxon>
    </lineage>
</organism>
<dbReference type="RefSeq" id="WP_189362778.1">
    <property type="nucleotide sequence ID" value="NZ_BMWZ01000013.1"/>
</dbReference>